<dbReference type="Pfam" id="PF00884">
    <property type="entry name" value="Sulfatase"/>
    <property type="match status" value="1"/>
</dbReference>
<evidence type="ECO:0000256" key="5">
    <source>
        <dbReference type="ARBA" id="ARBA00022801"/>
    </source>
</evidence>
<dbReference type="EC" id="3.1.6.1" evidence="9"/>
<name>A0A8I2CBB5_BRAEL</name>
<dbReference type="CDD" id="cd16142">
    <property type="entry name" value="ARS_like"/>
    <property type="match status" value="1"/>
</dbReference>
<dbReference type="SUPFAM" id="SSF53649">
    <property type="entry name" value="Alkaline phosphatase-like"/>
    <property type="match status" value="1"/>
</dbReference>
<keyword evidence="6" id="KW-0106">Calcium</keyword>
<evidence type="ECO:0000256" key="7">
    <source>
        <dbReference type="SAM" id="SignalP"/>
    </source>
</evidence>
<comment type="cofactor">
    <cofactor evidence="1">
        <name>Ca(2+)</name>
        <dbReference type="ChEBI" id="CHEBI:29108"/>
    </cofactor>
</comment>
<keyword evidence="5 9" id="KW-0378">Hydrolase</keyword>
<comment type="similarity">
    <text evidence="2">Belongs to the sulfatase family.</text>
</comment>
<evidence type="ECO:0000256" key="1">
    <source>
        <dbReference type="ARBA" id="ARBA00001913"/>
    </source>
</evidence>
<keyword evidence="4 7" id="KW-0732">Signal</keyword>
<feature type="signal peptide" evidence="7">
    <location>
        <begin position="1"/>
        <end position="24"/>
    </location>
</feature>
<organism evidence="9 10">
    <name type="scientific">Bradyrhizobium elkanii</name>
    <dbReference type="NCBI Taxonomy" id="29448"/>
    <lineage>
        <taxon>Bacteria</taxon>
        <taxon>Pseudomonadati</taxon>
        <taxon>Pseudomonadota</taxon>
        <taxon>Alphaproteobacteria</taxon>
        <taxon>Hyphomicrobiales</taxon>
        <taxon>Nitrobacteraceae</taxon>
        <taxon>Bradyrhizobium</taxon>
    </lineage>
</organism>
<feature type="domain" description="Sulfatase N-terminal" evidence="8">
    <location>
        <begin position="31"/>
        <end position="362"/>
    </location>
</feature>
<protein>
    <submittedName>
        <fullName evidence="9">Arylsulfatase</fullName>
        <ecNumber evidence="9">3.1.6.1</ecNumber>
    </submittedName>
</protein>
<reference evidence="9" key="1">
    <citation type="submission" date="2021-02" db="EMBL/GenBank/DDBJ databases">
        <title>Genomic Encyclopedia of Type Strains, Phase IV (KMG-V): Genome sequencing to study the core and pangenomes of soil and plant-associated prokaryotes.</title>
        <authorList>
            <person name="Whitman W."/>
        </authorList>
    </citation>
    <scope>NUCLEOTIDE SEQUENCE</scope>
    <source>
        <strain evidence="9">USDA 406</strain>
    </source>
</reference>
<dbReference type="Gene3D" id="3.30.1120.10">
    <property type="match status" value="1"/>
</dbReference>
<dbReference type="AlphaFoldDB" id="A0A8I2CBB5"/>
<dbReference type="PANTHER" id="PTHR42693:SF42">
    <property type="entry name" value="ARYLSULFATASE G"/>
    <property type="match status" value="1"/>
</dbReference>
<sequence>MNNAIWLGSLAMLVAVTVAGVPTAAQQPKKPNIVVILADNLGYGELGVYGGGILRGAPTPRIDSLAAEGMRLLNFNVEAECTPSRSALLTGRFAIRSGTYAVPIGGEPDGLTQWEITTAELLSAQGYATGIWGKWHLGSAEDRMPTNQGFDEWYGIPRTYDEAMWPSLDETKSMWPSVGTKQGWNAKVVHPQHIYEARKGEKPRQVAVLDVDRRRTMDAEITSRAVEFIKRNASAGKPFYAYVPFAQVHMPTLPNLEFAGRTGNGDWADCLAEMDYRTGQILDAIKQVGIESDTLVVFASDNGPEATHPWEGDNGPWRGTYFTAMEGSLRAPFIIRWPGKVPSGRVSNEIVHIVDLFTTLARVGEAEVPKDRAIDGVDQLDFFLGKQEASNREGFPAYVADRLSAVKWRNWKVHLIWQESMYASPQKLPLPKIINLLTDRKEEHDVAAYNSWVADPAVRIIGELEASFKTYPLIKLGTPDPYTPPKPATR</sequence>
<dbReference type="InterPro" id="IPR017850">
    <property type="entry name" value="Alkaline_phosphatase_core_sf"/>
</dbReference>
<evidence type="ECO:0000256" key="2">
    <source>
        <dbReference type="ARBA" id="ARBA00008779"/>
    </source>
</evidence>
<evidence type="ECO:0000256" key="4">
    <source>
        <dbReference type="ARBA" id="ARBA00022729"/>
    </source>
</evidence>
<proteinExistence type="inferred from homology"/>
<evidence type="ECO:0000313" key="10">
    <source>
        <dbReference type="Proteomes" id="UP000673383"/>
    </source>
</evidence>
<keyword evidence="3" id="KW-0479">Metal-binding</keyword>
<evidence type="ECO:0000256" key="6">
    <source>
        <dbReference type="ARBA" id="ARBA00022837"/>
    </source>
</evidence>
<dbReference type="GO" id="GO:0046872">
    <property type="term" value="F:metal ion binding"/>
    <property type="evidence" value="ECO:0007669"/>
    <property type="project" value="UniProtKB-KW"/>
</dbReference>
<evidence type="ECO:0000256" key="3">
    <source>
        <dbReference type="ARBA" id="ARBA00022723"/>
    </source>
</evidence>
<comment type="caution">
    <text evidence="9">The sequence shown here is derived from an EMBL/GenBank/DDBJ whole genome shotgun (WGS) entry which is preliminary data.</text>
</comment>
<dbReference type="Proteomes" id="UP000673383">
    <property type="component" value="Unassembled WGS sequence"/>
</dbReference>
<dbReference type="EMBL" id="JAFICZ010000001">
    <property type="protein sequence ID" value="MBP1299316.1"/>
    <property type="molecule type" value="Genomic_DNA"/>
</dbReference>
<dbReference type="PANTHER" id="PTHR42693">
    <property type="entry name" value="ARYLSULFATASE FAMILY MEMBER"/>
    <property type="match status" value="1"/>
</dbReference>
<dbReference type="Gene3D" id="3.40.720.10">
    <property type="entry name" value="Alkaline Phosphatase, subunit A"/>
    <property type="match status" value="1"/>
</dbReference>
<dbReference type="InterPro" id="IPR050738">
    <property type="entry name" value="Sulfatase"/>
</dbReference>
<feature type="chain" id="PRO_5034181489" evidence="7">
    <location>
        <begin position="25"/>
        <end position="490"/>
    </location>
</feature>
<evidence type="ECO:0000313" key="9">
    <source>
        <dbReference type="EMBL" id="MBP1299316.1"/>
    </source>
</evidence>
<dbReference type="InterPro" id="IPR000917">
    <property type="entry name" value="Sulfatase_N"/>
</dbReference>
<accession>A0A8I2CBB5</accession>
<dbReference type="GO" id="GO:0004065">
    <property type="term" value="F:arylsulfatase activity"/>
    <property type="evidence" value="ECO:0007669"/>
    <property type="project" value="UniProtKB-EC"/>
</dbReference>
<gene>
    <name evidence="9" type="ORF">JOH49_009069</name>
</gene>
<evidence type="ECO:0000259" key="8">
    <source>
        <dbReference type="Pfam" id="PF00884"/>
    </source>
</evidence>
<dbReference type="RefSeq" id="WP_244980725.1">
    <property type="nucleotide sequence ID" value="NZ_JAFICZ010000001.1"/>
</dbReference>